<comment type="similarity">
    <text evidence="2">Belongs to the major facilitator superfamily.</text>
</comment>
<feature type="transmembrane region" description="Helical" evidence="8">
    <location>
        <begin position="385"/>
        <end position="404"/>
    </location>
</feature>
<dbReference type="PROSITE" id="PS50850">
    <property type="entry name" value="MFS"/>
    <property type="match status" value="1"/>
</dbReference>
<comment type="caution">
    <text evidence="10">The sequence shown here is derived from an EMBL/GenBank/DDBJ whole genome shotgun (WGS) entry which is preliminary data.</text>
</comment>
<feature type="compositionally biased region" description="Polar residues" evidence="7">
    <location>
        <begin position="1"/>
        <end position="24"/>
    </location>
</feature>
<feature type="transmembrane region" description="Helical" evidence="8">
    <location>
        <begin position="61"/>
        <end position="80"/>
    </location>
</feature>
<feature type="transmembrane region" description="Helical" evidence="8">
    <location>
        <begin position="411"/>
        <end position="431"/>
    </location>
</feature>
<feature type="transmembrane region" description="Helical" evidence="8">
    <location>
        <begin position="302"/>
        <end position="324"/>
    </location>
</feature>
<reference evidence="10" key="2">
    <citation type="submission" date="2023-05" db="EMBL/GenBank/DDBJ databases">
        <authorList>
            <consortium name="Lawrence Berkeley National Laboratory"/>
            <person name="Steindorff A."/>
            <person name="Hensen N."/>
            <person name="Bonometti L."/>
            <person name="Westerberg I."/>
            <person name="Brannstrom I.O."/>
            <person name="Guillou S."/>
            <person name="Cros-Aarteil S."/>
            <person name="Calhoun S."/>
            <person name="Haridas S."/>
            <person name="Kuo A."/>
            <person name="Mondo S."/>
            <person name="Pangilinan J."/>
            <person name="Riley R."/>
            <person name="Labutti K."/>
            <person name="Andreopoulos B."/>
            <person name="Lipzen A."/>
            <person name="Chen C."/>
            <person name="Yanf M."/>
            <person name="Daum C."/>
            <person name="Ng V."/>
            <person name="Clum A."/>
            <person name="Ohm R."/>
            <person name="Martin F."/>
            <person name="Silar P."/>
            <person name="Natvig D."/>
            <person name="Lalanne C."/>
            <person name="Gautier V."/>
            <person name="Ament-Velasquez S.L."/>
            <person name="Kruys A."/>
            <person name="Hutchinson M.I."/>
            <person name="Powell A.J."/>
            <person name="Barry K."/>
            <person name="Miller A.N."/>
            <person name="Grigoriev I.V."/>
            <person name="Debuchy R."/>
            <person name="Gladieux P."/>
            <person name="Thoren M.H."/>
            <person name="Johannesson H."/>
        </authorList>
    </citation>
    <scope>NUCLEOTIDE SEQUENCE</scope>
    <source>
        <strain evidence="10">CBS 532.94</strain>
    </source>
</reference>
<dbReference type="InterPro" id="IPR036259">
    <property type="entry name" value="MFS_trans_sf"/>
</dbReference>
<keyword evidence="5 8" id="KW-1133">Transmembrane helix</keyword>
<evidence type="ECO:0000259" key="9">
    <source>
        <dbReference type="PROSITE" id="PS50850"/>
    </source>
</evidence>
<dbReference type="SUPFAM" id="SSF103473">
    <property type="entry name" value="MFS general substrate transporter"/>
    <property type="match status" value="2"/>
</dbReference>
<keyword evidence="6 8" id="KW-0472">Membrane</keyword>
<protein>
    <submittedName>
        <fullName evidence="10">Siderophore iron transporter mirB</fullName>
    </submittedName>
</protein>
<dbReference type="InterPro" id="IPR011701">
    <property type="entry name" value="MFS"/>
</dbReference>
<dbReference type="AlphaFoldDB" id="A0AAN7C2S5"/>
<feature type="transmembrane region" description="Helical" evidence="8">
    <location>
        <begin position="548"/>
        <end position="567"/>
    </location>
</feature>
<dbReference type="PANTHER" id="PTHR23501">
    <property type="entry name" value="MAJOR FACILITATOR SUPERFAMILY"/>
    <property type="match status" value="1"/>
</dbReference>
<feature type="transmembrane region" description="Helical" evidence="8">
    <location>
        <begin position="275"/>
        <end position="296"/>
    </location>
</feature>
<proteinExistence type="inferred from homology"/>
<feature type="transmembrane region" description="Helical" evidence="8">
    <location>
        <begin position="154"/>
        <end position="176"/>
    </location>
</feature>
<comment type="subcellular location">
    <subcellularLocation>
        <location evidence="1">Membrane</location>
        <topology evidence="1">Multi-pass membrane protein</topology>
    </subcellularLocation>
</comment>
<dbReference type="Proteomes" id="UP001303760">
    <property type="component" value="Unassembled WGS sequence"/>
</dbReference>
<feature type="transmembrane region" description="Helical" evidence="8">
    <location>
        <begin position="131"/>
        <end position="148"/>
    </location>
</feature>
<dbReference type="FunFam" id="1.20.1250.20:FF:000284">
    <property type="entry name" value="Siderophore iron transporter mirB"/>
    <property type="match status" value="1"/>
</dbReference>
<evidence type="ECO:0000313" key="10">
    <source>
        <dbReference type="EMBL" id="KAK4234180.1"/>
    </source>
</evidence>
<dbReference type="GO" id="GO:0022857">
    <property type="term" value="F:transmembrane transporter activity"/>
    <property type="evidence" value="ECO:0007669"/>
    <property type="project" value="InterPro"/>
</dbReference>
<keyword evidence="11" id="KW-1185">Reference proteome</keyword>
<evidence type="ECO:0000256" key="7">
    <source>
        <dbReference type="SAM" id="MobiDB-lite"/>
    </source>
</evidence>
<dbReference type="GO" id="GO:0005886">
    <property type="term" value="C:plasma membrane"/>
    <property type="evidence" value="ECO:0007669"/>
    <property type="project" value="TreeGrafter"/>
</dbReference>
<dbReference type="Gene3D" id="1.20.1250.20">
    <property type="entry name" value="MFS general substrate transporter like domains"/>
    <property type="match status" value="2"/>
</dbReference>
<gene>
    <name evidence="10" type="ORF">C8A03DRAFT_18871</name>
</gene>
<dbReference type="EMBL" id="MU860406">
    <property type="protein sequence ID" value="KAK4234180.1"/>
    <property type="molecule type" value="Genomic_DNA"/>
</dbReference>
<keyword evidence="4 8" id="KW-0812">Transmembrane</keyword>
<evidence type="ECO:0000256" key="3">
    <source>
        <dbReference type="ARBA" id="ARBA00022448"/>
    </source>
</evidence>
<accession>A0AAN7C2S5</accession>
<feature type="transmembrane region" description="Helical" evidence="8">
    <location>
        <begin position="344"/>
        <end position="365"/>
    </location>
</feature>
<keyword evidence="3" id="KW-0813">Transport</keyword>
<feature type="transmembrane region" description="Helical" evidence="8">
    <location>
        <begin position="100"/>
        <end position="119"/>
    </location>
</feature>
<organism evidence="10 11">
    <name type="scientific">Achaetomium macrosporum</name>
    <dbReference type="NCBI Taxonomy" id="79813"/>
    <lineage>
        <taxon>Eukaryota</taxon>
        <taxon>Fungi</taxon>
        <taxon>Dikarya</taxon>
        <taxon>Ascomycota</taxon>
        <taxon>Pezizomycotina</taxon>
        <taxon>Sordariomycetes</taxon>
        <taxon>Sordariomycetidae</taxon>
        <taxon>Sordariales</taxon>
        <taxon>Chaetomiaceae</taxon>
        <taxon>Achaetomium</taxon>
    </lineage>
</organism>
<feature type="transmembrane region" description="Helical" evidence="8">
    <location>
        <begin position="219"/>
        <end position="241"/>
    </location>
</feature>
<evidence type="ECO:0000256" key="6">
    <source>
        <dbReference type="ARBA" id="ARBA00023136"/>
    </source>
</evidence>
<evidence type="ECO:0000256" key="4">
    <source>
        <dbReference type="ARBA" id="ARBA00022692"/>
    </source>
</evidence>
<feature type="region of interest" description="Disordered" evidence="7">
    <location>
        <begin position="1"/>
        <end position="41"/>
    </location>
</feature>
<dbReference type="InterPro" id="IPR020846">
    <property type="entry name" value="MFS_dom"/>
</dbReference>
<name>A0AAN7C2S5_9PEZI</name>
<evidence type="ECO:0000256" key="1">
    <source>
        <dbReference type="ARBA" id="ARBA00004141"/>
    </source>
</evidence>
<evidence type="ECO:0000256" key="8">
    <source>
        <dbReference type="SAM" id="Phobius"/>
    </source>
</evidence>
<evidence type="ECO:0000256" key="5">
    <source>
        <dbReference type="ARBA" id="ARBA00022989"/>
    </source>
</evidence>
<feature type="domain" description="Major facilitator superfamily (MFS) profile" evidence="9">
    <location>
        <begin position="66"/>
        <end position="571"/>
    </location>
</feature>
<feature type="transmembrane region" description="Helical" evidence="8">
    <location>
        <begin position="473"/>
        <end position="497"/>
    </location>
</feature>
<evidence type="ECO:0000256" key="2">
    <source>
        <dbReference type="ARBA" id="ARBA00008335"/>
    </source>
</evidence>
<evidence type="ECO:0000313" key="11">
    <source>
        <dbReference type="Proteomes" id="UP001303760"/>
    </source>
</evidence>
<dbReference type="Pfam" id="PF07690">
    <property type="entry name" value="MFS_1"/>
    <property type="match status" value="1"/>
</dbReference>
<feature type="transmembrane region" description="Helical" evidence="8">
    <location>
        <begin position="437"/>
        <end position="461"/>
    </location>
</feature>
<reference evidence="10" key="1">
    <citation type="journal article" date="2023" name="Mol. Phylogenet. Evol.">
        <title>Genome-scale phylogeny and comparative genomics of the fungal order Sordariales.</title>
        <authorList>
            <person name="Hensen N."/>
            <person name="Bonometti L."/>
            <person name="Westerberg I."/>
            <person name="Brannstrom I.O."/>
            <person name="Guillou S."/>
            <person name="Cros-Aarteil S."/>
            <person name="Calhoun S."/>
            <person name="Haridas S."/>
            <person name="Kuo A."/>
            <person name="Mondo S."/>
            <person name="Pangilinan J."/>
            <person name="Riley R."/>
            <person name="LaButti K."/>
            <person name="Andreopoulos B."/>
            <person name="Lipzen A."/>
            <person name="Chen C."/>
            <person name="Yan M."/>
            <person name="Daum C."/>
            <person name="Ng V."/>
            <person name="Clum A."/>
            <person name="Steindorff A."/>
            <person name="Ohm R.A."/>
            <person name="Martin F."/>
            <person name="Silar P."/>
            <person name="Natvig D.O."/>
            <person name="Lalanne C."/>
            <person name="Gautier V."/>
            <person name="Ament-Velasquez S.L."/>
            <person name="Kruys A."/>
            <person name="Hutchinson M.I."/>
            <person name="Powell A.J."/>
            <person name="Barry K."/>
            <person name="Miller A.N."/>
            <person name="Grigoriev I.V."/>
            <person name="Debuchy R."/>
            <person name="Gladieux P."/>
            <person name="Hiltunen Thoren M."/>
            <person name="Johannesson H."/>
        </authorList>
    </citation>
    <scope>NUCLEOTIDE SEQUENCE</scope>
    <source>
        <strain evidence="10">CBS 532.94</strain>
    </source>
</reference>
<dbReference type="PANTHER" id="PTHR23501:SF3">
    <property type="entry name" value="MAJOR FACILITATOR SUPERFAMILY (MFS) PROFILE DOMAIN-CONTAINING PROTEIN"/>
    <property type="match status" value="1"/>
</dbReference>
<sequence length="582" mass="63427">MQSPQSPSEGNTVSPSEQAKTPQFDSRPAGDADPEKAASMSSDAQAGVQNIEAAATVWSKWHLVAAYGIIWLIYFVTSLQEVLVRTFTPFVTSSFQLHSLTAATSIFSSIIAGLSKLPLAKILDLWGRPQGMALMLVFWVIGFCMMAACQNVETYAAAQVFSSVGAQGVSYCLTVFIADTSSLKNRGLMLSFATSPYIATTWAGGPLADAFLSGPGWRWGFGVFAILNFAVTFPLVALFFWDQHRAKKLGVITSKREHYALSAASLKKFAIDFDLLGVFLLAAGMAMFLTPLSIWSYQAEQWRSPLIICLIIFGGLLIVMFALYESFFAPVNFVPPRLLADRNVLLAGTTITLVFFNSAVWGSYFSSMLMVVWNQSVTHSTYINNIYRVGSCLSALLFGFAIRYTRRFKWVALYFAVPLMMLGVGLMIQFRQPDADIGYVIMTQIFVAFAGGPIVVCVELAMMSTVDHQHIAAILAILDLFSSVGYAVGSTVSAAIWTGSFPAALRRHLPADAPIEAIYSSLYTQLGYVVGSPIRQGIALAYADAQRYMLIASVSLLAGALVATAFWRDVKLKEKQVKGLVA</sequence>